<feature type="domain" description="ABC transporter" evidence="9">
    <location>
        <begin position="4"/>
        <end position="282"/>
    </location>
</feature>
<dbReference type="PANTHER" id="PTHR43166">
    <property type="entry name" value="AMINO ACID IMPORT ATP-BINDING PROTEIN"/>
    <property type="match status" value="1"/>
</dbReference>
<keyword evidence="3" id="KW-0813">Transport</keyword>
<dbReference type="InterPro" id="IPR027417">
    <property type="entry name" value="P-loop_NTPase"/>
</dbReference>
<evidence type="ECO:0000256" key="5">
    <source>
        <dbReference type="ARBA" id="ARBA00022741"/>
    </source>
</evidence>
<dbReference type="EMBL" id="DXCL01000019">
    <property type="protein sequence ID" value="HIZ03238.1"/>
    <property type="molecule type" value="Genomic_DNA"/>
</dbReference>
<reference evidence="10" key="2">
    <citation type="submission" date="2021-04" db="EMBL/GenBank/DDBJ databases">
        <authorList>
            <person name="Gilroy R."/>
        </authorList>
    </citation>
    <scope>NUCLEOTIDE SEQUENCE</scope>
    <source>
        <strain evidence="10">CHK187-5294</strain>
    </source>
</reference>
<reference evidence="10" key="1">
    <citation type="journal article" date="2021" name="PeerJ">
        <title>Extensive microbial diversity within the chicken gut microbiome revealed by metagenomics and culture.</title>
        <authorList>
            <person name="Gilroy R."/>
            <person name="Ravi A."/>
            <person name="Getino M."/>
            <person name="Pursley I."/>
            <person name="Horton D.L."/>
            <person name="Alikhan N.F."/>
            <person name="Baker D."/>
            <person name="Gharbi K."/>
            <person name="Hall N."/>
            <person name="Watson M."/>
            <person name="Adriaenssens E.M."/>
            <person name="Foster-Nyarko E."/>
            <person name="Jarju S."/>
            <person name="Secka A."/>
            <person name="Antonio M."/>
            <person name="Oren A."/>
            <person name="Chaudhuri R.R."/>
            <person name="La Ragione R."/>
            <person name="Hildebrand F."/>
            <person name="Pallen M.J."/>
        </authorList>
    </citation>
    <scope>NUCLEOTIDE SEQUENCE</scope>
    <source>
        <strain evidence="10">CHK187-5294</strain>
    </source>
</reference>
<dbReference type="GO" id="GO:0005886">
    <property type="term" value="C:plasma membrane"/>
    <property type="evidence" value="ECO:0007669"/>
    <property type="project" value="UniProtKB-SubCell"/>
</dbReference>
<keyword evidence="4" id="KW-1003">Cell membrane</keyword>
<dbReference type="InterPro" id="IPR003593">
    <property type="entry name" value="AAA+_ATPase"/>
</dbReference>
<dbReference type="Pfam" id="PF00005">
    <property type="entry name" value="ABC_tran"/>
    <property type="match status" value="1"/>
</dbReference>
<evidence type="ECO:0000256" key="4">
    <source>
        <dbReference type="ARBA" id="ARBA00022475"/>
    </source>
</evidence>
<dbReference type="Proteomes" id="UP000824132">
    <property type="component" value="Unassembled WGS sequence"/>
</dbReference>
<accession>A0A9D2CYL5</accession>
<dbReference type="PANTHER" id="PTHR43166:SF9">
    <property type="entry name" value="GLUTAMATE_ASPARTATE IMPORT ATP-BINDING PROTEIN GLTL"/>
    <property type="match status" value="1"/>
</dbReference>
<dbReference type="InterPro" id="IPR030679">
    <property type="entry name" value="ABC_ATPase_HisP-typ"/>
</dbReference>
<dbReference type="Gene3D" id="3.40.50.300">
    <property type="entry name" value="P-loop containing nucleotide triphosphate hydrolases"/>
    <property type="match status" value="1"/>
</dbReference>
<keyword evidence="5" id="KW-0547">Nucleotide-binding</keyword>
<dbReference type="GO" id="GO:0005524">
    <property type="term" value="F:ATP binding"/>
    <property type="evidence" value="ECO:0007669"/>
    <property type="project" value="UniProtKB-KW"/>
</dbReference>
<evidence type="ECO:0000256" key="6">
    <source>
        <dbReference type="ARBA" id="ARBA00022840"/>
    </source>
</evidence>
<dbReference type="GO" id="GO:0015424">
    <property type="term" value="F:ABC-type amino acid transporter activity"/>
    <property type="evidence" value="ECO:0007669"/>
    <property type="project" value="InterPro"/>
</dbReference>
<evidence type="ECO:0000313" key="10">
    <source>
        <dbReference type="EMBL" id="HIZ03238.1"/>
    </source>
</evidence>
<dbReference type="AlphaFoldDB" id="A0A9D2CYL5"/>
<keyword evidence="6 10" id="KW-0067">ATP-binding</keyword>
<evidence type="ECO:0000256" key="7">
    <source>
        <dbReference type="ARBA" id="ARBA00022970"/>
    </source>
</evidence>
<evidence type="ECO:0000256" key="3">
    <source>
        <dbReference type="ARBA" id="ARBA00022448"/>
    </source>
</evidence>
<dbReference type="InterPro" id="IPR017871">
    <property type="entry name" value="ABC_transporter-like_CS"/>
</dbReference>
<comment type="caution">
    <text evidence="10">The sequence shown here is derived from an EMBL/GenBank/DDBJ whole genome shotgun (WGS) entry which is preliminary data.</text>
</comment>
<name>A0A9D2CYL5_9FIRM</name>
<evidence type="ECO:0000256" key="8">
    <source>
        <dbReference type="ARBA" id="ARBA00023136"/>
    </source>
</evidence>
<gene>
    <name evidence="10" type="ORF">H9727_03030</name>
</gene>
<evidence type="ECO:0000313" key="11">
    <source>
        <dbReference type="Proteomes" id="UP000824132"/>
    </source>
</evidence>
<dbReference type="SMART" id="SM00382">
    <property type="entry name" value="AAA"/>
    <property type="match status" value="1"/>
</dbReference>
<keyword evidence="7" id="KW-0029">Amino-acid transport</keyword>
<sequence length="300" mass="33190">MAFLEVKNYRKKFGDNEVLKGISFSLEKGEVLAIIGSSGGGKTTLLRCLNFLEIPDEGTLTLGGETLFDAAEGKAATARIREKRLHFGLVFQQFNLFPQYTVFKNITLAQTLLAKAEFTQKKKDFAAILKAAPKSERKKLGAEQKEVLAEIRANQKKRIEERAESLLARVGLSEKKNAYPYELSGGQQQRVAIARALALSPDILCFDEPTSALDPELTGEVLKVIKGLKSSDSTMIVVTHEMEFAKNVADHVIFISDGVIEEEGTPEEVFENPKSEKTKAFLQKSRDLLGEDDSFAEVSK</sequence>
<keyword evidence="8" id="KW-0472">Membrane</keyword>
<dbReference type="SUPFAM" id="SSF52540">
    <property type="entry name" value="P-loop containing nucleoside triphosphate hydrolases"/>
    <property type="match status" value="1"/>
</dbReference>
<comment type="subcellular location">
    <subcellularLocation>
        <location evidence="1">Cell membrane</location>
        <topology evidence="1">Peripheral membrane protein</topology>
    </subcellularLocation>
</comment>
<protein>
    <submittedName>
        <fullName evidence="10">Amino acid ABC transporter ATP-binding protein</fullName>
    </submittedName>
</protein>
<organism evidence="10 11">
    <name type="scientific">Candidatus Borkfalkia avistercoris</name>
    <dbReference type="NCBI Taxonomy" id="2838504"/>
    <lineage>
        <taxon>Bacteria</taxon>
        <taxon>Bacillati</taxon>
        <taxon>Bacillota</taxon>
        <taxon>Clostridia</taxon>
        <taxon>Christensenellales</taxon>
        <taxon>Christensenellaceae</taxon>
        <taxon>Candidatus Borkfalkia</taxon>
    </lineage>
</organism>
<evidence type="ECO:0000256" key="1">
    <source>
        <dbReference type="ARBA" id="ARBA00004202"/>
    </source>
</evidence>
<dbReference type="InterPro" id="IPR003439">
    <property type="entry name" value="ABC_transporter-like_ATP-bd"/>
</dbReference>
<comment type="similarity">
    <text evidence="2">Belongs to the ABC transporter superfamily.</text>
</comment>
<dbReference type="InterPro" id="IPR050086">
    <property type="entry name" value="MetN_ABC_transporter-like"/>
</dbReference>
<dbReference type="PROSITE" id="PS50893">
    <property type="entry name" value="ABC_TRANSPORTER_2"/>
    <property type="match status" value="1"/>
</dbReference>
<proteinExistence type="inferred from homology"/>
<evidence type="ECO:0000256" key="2">
    <source>
        <dbReference type="ARBA" id="ARBA00005417"/>
    </source>
</evidence>
<dbReference type="PIRSF" id="PIRSF039085">
    <property type="entry name" value="ABC_ATPase_HisP"/>
    <property type="match status" value="1"/>
</dbReference>
<dbReference type="PROSITE" id="PS00211">
    <property type="entry name" value="ABC_TRANSPORTER_1"/>
    <property type="match status" value="1"/>
</dbReference>
<dbReference type="GO" id="GO:0016887">
    <property type="term" value="F:ATP hydrolysis activity"/>
    <property type="evidence" value="ECO:0007669"/>
    <property type="project" value="InterPro"/>
</dbReference>
<evidence type="ECO:0000259" key="9">
    <source>
        <dbReference type="PROSITE" id="PS50893"/>
    </source>
</evidence>